<dbReference type="CDD" id="cd00130">
    <property type="entry name" value="PAS"/>
    <property type="match status" value="1"/>
</dbReference>
<dbReference type="InterPro" id="IPR035965">
    <property type="entry name" value="PAS-like_dom_sf"/>
</dbReference>
<name>A0ABU6ISL9_9FLAO</name>
<dbReference type="NCBIfam" id="TIGR00229">
    <property type="entry name" value="sensory_box"/>
    <property type="match status" value="1"/>
</dbReference>
<dbReference type="PANTHER" id="PTHR47429:SF2">
    <property type="entry name" value="PROTEIN TWIN LOV 1"/>
    <property type="match status" value="1"/>
</dbReference>
<evidence type="ECO:0000313" key="5">
    <source>
        <dbReference type="EMBL" id="MEC4265962.1"/>
    </source>
</evidence>
<reference evidence="5 6" key="1">
    <citation type="submission" date="2024-01" db="EMBL/GenBank/DDBJ databases">
        <title>The strains designed SYSU M86414 and SYSU M84420 isolated from the marine sediment in San Sha City (Hainan Province, China).</title>
        <authorList>
            <person name="Guo D."/>
        </authorList>
    </citation>
    <scope>NUCLEOTIDE SEQUENCE [LARGE SCALE GENOMIC DNA]</scope>
    <source>
        <strain evidence="5 6">SYSU M84420</strain>
    </source>
</reference>
<evidence type="ECO:0000313" key="6">
    <source>
        <dbReference type="Proteomes" id="UP001355298"/>
    </source>
</evidence>
<proteinExistence type="predicted"/>
<comment type="caution">
    <text evidence="5">The sequence shown here is derived from an EMBL/GenBank/DDBJ whole genome shotgun (WGS) entry which is preliminary data.</text>
</comment>
<dbReference type="Pfam" id="PF13426">
    <property type="entry name" value="PAS_9"/>
    <property type="match status" value="1"/>
</dbReference>
<accession>A0ABU6ISL9</accession>
<evidence type="ECO:0000259" key="4">
    <source>
        <dbReference type="Pfam" id="PF13426"/>
    </source>
</evidence>
<feature type="domain" description="PAS" evidence="4">
    <location>
        <begin position="60"/>
        <end position="156"/>
    </location>
</feature>
<protein>
    <submittedName>
        <fullName evidence="5">PAS domain-containing protein</fullName>
    </submittedName>
</protein>
<organism evidence="5 6">
    <name type="scientific">Flagellimonas halotolerans</name>
    <dbReference type="NCBI Taxonomy" id="3112164"/>
    <lineage>
        <taxon>Bacteria</taxon>
        <taxon>Pseudomonadati</taxon>
        <taxon>Bacteroidota</taxon>
        <taxon>Flavobacteriia</taxon>
        <taxon>Flavobacteriales</taxon>
        <taxon>Flavobacteriaceae</taxon>
        <taxon>Flagellimonas</taxon>
    </lineage>
</organism>
<keyword evidence="1" id="KW-0285">Flavoprotein</keyword>
<dbReference type="EMBL" id="JAYMGW010000009">
    <property type="protein sequence ID" value="MEC4265962.1"/>
    <property type="molecule type" value="Genomic_DNA"/>
</dbReference>
<gene>
    <name evidence="5" type="ORF">VOP03_11455</name>
</gene>
<dbReference type="InterPro" id="IPR000014">
    <property type="entry name" value="PAS"/>
</dbReference>
<dbReference type="RefSeq" id="WP_326278927.1">
    <property type="nucleotide sequence ID" value="NZ_JAYKYV010000009.1"/>
</dbReference>
<dbReference type="SUPFAM" id="SSF55785">
    <property type="entry name" value="PYP-like sensor domain (PAS domain)"/>
    <property type="match status" value="1"/>
</dbReference>
<dbReference type="PANTHER" id="PTHR47429">
    <property type="entry name" value="PROTEIN TWIN LOV 1"/>
    <property type="match status" value="1"/>
</dbReference>
<keyword evidence="3" id="KW-0157">Chromophore</keyword>
<dbReference type="Proteomes" id="UP001355298">
    <property type="component" value="Unassembled WGS sequence"/>
</dbReference>
<keyword evidence="6" id="KW-1185">Reference proteome</keyword>
<evidence type="ECO:0000256" key="3">
    <source>
        <dbReference type="ARBA" id="ARBA00022991"/>
    </source>
</evidence>
<sequence length="163" mass="18879">MKEENSTYISPLLSFDLYLETYHHLIKKLKKETDIEQLKYILKGNIGPNIQDVLRQEIYDALVLTSSDQQIIWVNNGFTEMTGYAKNYALGKKPTFLQGEQTSKNKIKDIGEQLHRKHGYTGSIVNYRKSGESYVCQIKILPLYDSKKELTHFIAMERELLSA</sequence>
<evidence type="ECO:0000256" key="2">
    <source>
        <dbReference type="ARBA" id="ARBA00022643"/>
    </source>
</evidence>
<dbReference type="Gene3D" id="3.30.450.20">
    <property type="entry name" value="PAS domain"/>
    <property type="match status" value="1"/>
</dbReference>
<evidence type="ECO:0000256" key="1">
    <source>
        <dbReference type="ARBA" id="ARBA00022630"/>
    </source>
</evidence>
<keyword evidence="2" id="KW-0288">FMN</keyword>